<dbReference type="PROSITE" id="PS00805">
    <property type="entry name" value="CALRETICULIN_REPEAT"/>
    <property type="match status" value="1"/>
</dbReference>
<dbReference type="Gene3D" id="2.60.120.200">
    <property type="match status" value="1"/>
</dbReference>
<feature type="chain" id="PRO_5035962723" description="Calnexin" evidence="15">
    <location>
        <begin position="23"/>
        <end position="496"/>
    </location>
</feature>
<dbReference type="FunFam" id="2.60.120.200:FF:000430">
    <property type="entry name" value="Si:ch211-274f20.2"/>
    <property type="match status" value="1"/>
</dbReference>
<keyword evidence="7 15" id="KW-0256">Endoplasmic reticulum</keyword>
<keyword evidence="18" id="KW-1185">Reference proteome</keyword>
<comment type="subcellular location">
    <subcellularLocation>
        <location evidence="1">Endoplasmic reticulum membrane</location>
        <topology evidence="1">Single-pass type I membrane protein</topology>
    </subcellularLocation>
</comment>
<keyword evidence="9 15" id="KW-1133">Transmembrane helix</keyword>
<keyword evidence="8" id="KW-0106">Calcium</keyword>
<feature type="transmembrane region" description="Helical" evidence="15">
    <location>
        <begin position="468"/>
        <end position="489"/>
    </location>
</feature>
<evidence type="ECO:0000313" key="18">
    <source>
        <dbReference type="Proteomes" id="UP000678393"/>
    </source>
</evidence>
<dbReference type="InterPro" id="IPR009033">
    <property type="entry name" value="Calreticulin/calnexin_P_dom_sf"/>
</dbReference>
<feature type="signal peptide" evidence="15">
    <location>
        <begin position="1"/>
        <end position="22"/>
    </location>
</feature>
<evidence type="ECO:0000256" key="3">
    <source>
        <dbReference type="ARBA" id="ARBA00022553"/>
    </source>
</evidence>
<name>A0A8S3YVY8_9EUPU</name>
<dbReference type="SUPFAM" id="SSF63887">
    <property type="entry name" value="P-domain of calnexin/calreticulin"/>
    <property type="match status" value="1"/>
</dbReference>
<keyword evidence="11 15" id="KW-0472">Membrane</keyword>
<dbReference type="GO" id="GO:0051082">
    <property type="term" value="F:unfolded protein binding"/>
    <property type="evidence" value="ECO:0007669"/>
    <property type="project" value="InterPro"/>
</dbReference>
<feature type="region of interest" description="Disordered" evidence="16">
    <location>
        <begin position="328"/>
        <end position="379"/>
    </location>
</feature>
<dbReference type="GO" id="GO:0005509">
    <property type="term" value="F:calcium ion binding"/>
    <property type="evidence" value="ECO:0007669"/>
    <property type="project" value="InterPro"/>
</dbReference>
<keyword evidence="3" id="KW-0597">Phosphoprotein</keyword>
<feature type="disulfide bond" evidence="14">
    <location>
        <begin position="154"/>
        <end position="188"/>
    </location>
</feature>
<evidence type="ECO:0000256" key="9">
    <source>
        <dbReference type="ARBA" id="ARBA00022989"/>
    </source>
</evidence>
<keyword evidence="5 15" id="KW-0732">Signal</keyword>
<evidence type="ECO:0000256" key="7">
    <source>
        <dbReference type="ARBA" id="ARBA00022824"/>
    </source>
</evidence>
<evidence type="ECO:0000256" key="15">
    <source>
        <dbReference type="RuleBase" id="RU362126"/>
    </source>
</evidence>
<dbReference type="EMBL" id="CAJHNH020001068">
    <property type="protein sequence ID" value="CAG5121347.1"/>
    <property type="molecule type" value="Genomic_DNA"/>
</dbReference>
<comment type="similarity">
    <text evidence="2 15">Belongs to the calreticulin family.</text>
</comment>
<sequence>MKIVYLLGLCILIASAFSLTLAEDFDEDDDDGVVEDEEEVKEPVVVKERPLYVKPEPSGSTHFFEPFDSRADFLKRWVLSQAKKDGAEDHLAKYDGKWAVEEPKDNPIDGDLSLILKSKAKHHAISAKLDKPYEFNGKPFIAQYEVRFQNGIDCGGAYIKLLSKSDQLNLRTFTDKTPYTIMFGPDKCGNDHKLHFIFRHKNPKTGVIEEKHAEKPTAKLDSFFTDRKTHLYTLTINPDNTYEVKVDNGVVATGDLLTNFSPPVNPPQEIEDPNDKKPADWDDREKIPDPDAKKPDDWDESQPATIVDEDAVMPDGWLEDEEVYIPDPSAVKPEDWDDEMDGEWEAPRIDNPKCKDGPGCGKWEKPTIPNPKFKGTWRGEWKPRRIPNPDYFEDKNPYKMTPIEAIGLELWSMTDDIMFDNFLIGDNVSVIEEITALTWEVKNTQERAASSAGGWWNAIRSSTDERPWLWAVYAVVLLLPVVLLSFWLCPRSGPIK</sequence>
<evidence type="ECO:0000256" key="16">
    <source>
        <dbReference type="SAM" id="MobiDB-lite"/>
    </source>
</evidence>
<comment type="caution">
    <text evidence="17">The sequence shown here is derived from an EMBL/GenBank/DDBJ whole genome shotgun (WGS) entry which is preliminary data.</text>
</comment>
<evidence type="ECO:0000313" key="17">
    <source>
        <dbReference type="EMBL" id="CAG5121347.1"/>
    </source>
</evidence>
<evidence type="ECO:0000256" key="2">
    <source>
        <dbReference type="ARBA" id="ARBA00010983"/>
    </source>
</evidence>
<dbReference type="Proteomes" id="UP000678393">
    <property type="component" value="Unassembled WGS sequence"/>
</dbReference>
<evidence type="ECO:0000256" key="13">
    <source>
        <dbReference type="ARBA" id="ARBA00023186"/>
    </source>
</evidence>
<dbReference type="GO" id="GO:0005789">
    <property type="term" value="C:endoplasmic reticulum membrane"/>
    <property type="evidence" value="ECO:0007669"/>
    <property type="project" value="UniProtKB-SubCell"/>
</dbReference>
<keyword evidence="10" id="KW-0007">Acetylation</keyword>
<dbReference type="PANTHER" id="PTHR11073:SF1">
    <property type="entry name" value="CALNEXIN 14D-RELATED"/>
    <property type="match status" value="1"/>
</dbReference>
<evidence type="ECO:0000256" key="6">
    <source>
        <dbReference type="ARBA" id="ARBA00022737"/>
    </source>
</evidence>
<evidence type="ECO:0000256" key="10">
    <source>
        <dbReference type="ARBA" id="ARBA00022990"/>
    </source>
</evidence>
<dbReference type="InterPro" id="IPR001580">
    <property type="entry name" value="Calret/calnex"/>
</dbReference>
<keyword evidence="12 14" id="KW-1015">Disulfide bond</keyword>
<evidence type="ECO:0000256" key="12">
    <source>
        <dbReference type="ARBA" id="ARBA00023157"/>
    </source>
</evidence>
<dbReference type="Pfam" id="PF00262">
    <property type="entry name" value="Calreticulin"/>
    <property type="match status" value="1"/>
</dbReference>
<feature type="compositionally biased region" description="Acidic residues" evidence="16">
    <location>
        <begin position="335"/>
        <end position="344"/>
    </location>
</feature>
<dbReference type="PANTHER" id="PTHR11073">
    <property type="entry name" value="CALRETICULIN AND CALNEXIN"/>
    <property type="match status" value="1"/>
</dbReference>
<organism evidence="17 18">
    <name type="scientific">Candidula unifasciata</name>
    <dbReference type="NCBI Taxonomy" id="100452"/>
    <lineage>
        <taxon>Eukaryota</taxon>
        <taxon>Metazoa</taxon>
        <taxon>Spiralia</taxon>
        <taxon>Lophotrochozoa</taxon>
        <taxon>Mollusca</taxon>
        <taxon>Gastropoda</taxon>
        <taxon>Heterobranchia</taxon>
        <taxon>Euthyneura</taxon>
        <taxon>Panpulmonata</taxon>
        <taxon>Eupulmonata</taxon>
        <taxon>Stylommatophora</taxon>
        <taxon>Helicina</taxon>
        <taxon>Helicoidea</taxon>
        <taxon>Geomitridae</taxon>
        <taxon>Candidula</taxon>
    </lineage>
</organism>
<dbReference type="Gene3D" id="2.10.250.10">
    <property type="entry name" value="Calreticulin/calnexin, P domain"/>
    <property type="match status" value="1"/>
</dbReference>
<evidence type="ECO:0000256" key="4">
    <source>
        <dbReference type="ARBA" id="ARBA00022692"/>
    </source>
</evidence>
<feature type="non-terminal residue" evidence="17">
    <location>
        <position position="1"/>
    </location>
</feature>
<accession>A0A8S3YVY8</accession>
<evidence type="ECO:0000256" key="1">
    <source>
        <dbReference type="ARBA" id="ARBA00004115"/>
    </source>
</evidence>
<keyword evidence="6" id="KW-0677">Repeat</keyword>
<proteinExistence type="inferred from homology"/>
<gene>
    <name evidence="17" type="ORF">CUNI_LOCUS6905</name>
</gene>
<dbReference type="OrthoDB" id="1938156at2759"/>
<evidence type="ECO:0000256" key="8">
    <source>
        <dbReference type="ARBA" id="ARBA00022837"/>
    </source>
</evidence>
<evidence type="ECO:0008006" key="19">
    <source>
        <dbReference type="Google" id="ProtNLM"/>
    </source>
</evidence>
<dbReference type="PRINTS" id="PR00626">
    <property type="entry name" value="CALRETICULIN"/>
</dbReference>
<keyword evidence="4 15" id="KW-0812">Transmembrane</keyword>
<evidence type="ECO:0000256" key="14">
    <source>
        <dbReference type="PIRSR" id="PIRSR601580-3"/>
    </source>
</evidence>
<dbReference type="InterPro" id="IPR013320">
    <property type="entry name" value="ConA-like_dom_sf"/>
</dbReference>
<protein>
    <recommendedName>
        <fullName evidence="19">Calnexin</fullName>
    </recommendedName>
</protein>
<dbReference type="AlphaFoldDB" id="A0A8S3YVY8"/>
<feature type="region of interest" description="Disordered" evidence="16">
    <location>
        <begin position="257"/>
        <end position="315"/>
    </location>
</feature>
<feature type="compositionally biased region" description="Basic and acidic residues" evidence="16">
    <location>
        <begin position="273"/>
        <end position="296"/>
    </location>
</feature>
<dbReference type="SUPFAM" id="SSF49899">
    <property type="entry name" value="Concanavalin A-like lectins/glucanases"/>
    <property type="match status" value="1"/>
</dbReference>
<evidence type="ECO:0000256" key="5">
    <source>
        <dbReference type="ARBA" id="ARBA00022729"/>
    </source>
</evidence>
<evidence type="ECO:0000256" key="11">
    <source>
        <dbReference type="ARBA" id="ARBA00023136"/>
    </source>
</evidence>
<feature type="non-terminal residue" evidence="17">
    <location>
        <position position="496"/>
    </location>
</feature>
<feature type="compositionally biased region" description="Basic and acidic residues" evidence="16">
    <location>
        <begin position="345"/>
        <end position="356"/>
    </location>
</feature>
<dbReference type="FunFam" id="2.10.250.10:FF:000001">
    <property type="entry name" value="Calnexin homolog"/>
    <property type="match status" value="1"/>
</dbReference>
<dbReference type="InterPro" id="IPR018124">
    <property type="entry name" value="Calret/calnex_CS"/>
</dbReference>
<keyword evidence="13 15" id="KW-0143">Chaperone</keyword>
<dbReference type="PROSITE" id="PS00803">
    <property type="entry name" value="CALRETICULIN_1"/>
    <property type="match status" value="1"/>
</dbReference>
<dbReference type="GO" id="GO:0036503">
    <property type="term" value="P:ERAD pathway"/>
    <property type="evidence" value="ECO:0007669"/>
    <property type="project" value="TreeGrafter"/>
</dbReference>
<reference evidence="17" key="1">
    <citation type="submission" date="2021-04" db="EMBL/GenBank/DDBJ databases">
        <authorList>
            <consortium name="Molecular Ecology Group"/>
        </authorList>
    </citation>
    <scope>NUCLEOTIDE SEQUENCE</scope>
</reference>
<dbReference type="PROSITE" id="PS00804">
    <property type="entry name" value="CALRETICULIN_2"/>
    <property type="match status" value="1"/>
</dbReference>
<dbReference type="GO" id="GO:0006457">
    <property type="term" value="P:protein folding"/>
    <property type="evidence" value="ECO:0007669"/>
    <property type="project" value="InterPro"/>
</dbReference>